<dbReference type="PANTHER" id="PTHR33375">
    <property type="entry name" value="CHROMOSOME-PARTITIONING PROTEIN PARB-RELATED"/>
    <property type="match status" value="1"/>
</dbReference>
<protein>
    <submittedName>
        <fullName evidence="2">ParB domain protein nuclease</fullName>
    </submittedName>
</protein>
<dbReference type="Pfam" id="PF02195">
    <property type="entry name" value="ParB_N"/>
    <property type="match status" value="1"/>
</dbReference>
<proteinExistence type="predicted"/>
<comment type="caution">
    <text evidence="2">The sequence shown here is derived from an EMBL/GenBank/DDBJ whole genome shotgun (WGS) entry which is preliminary data.</text>
</comment>
<dbReference type="CDD" id="cd16409">
    <property type="entry name" value="ParB_N_like"/>
    <property type="match status" value="1"/>
</dbReference>
<dbReference type="Gene3D" id="3.90.1530.10">
    <property type="entry name" value="Conserved hypothetical protein from pyrococcus furiosus pfu- 392566-001, ParB domain"/>
    <property type="match status" value="1"/>
</dbReference>
<accession>A0ABQ0IW54</accession>
<dbReference type="InterPro" id="IPR050336">
    <property type="entry name" value="Chromosome_partition/occlusion"/>
</dbReference>
<name>A0ABQ0IW54_GLUTH</name>
<sequence length="293" mass="32658">MNIEQIAVSEISFGDRLRKVDPDYVALLKTSISEDGIRQPIELRKSRKGYVLIAGAHRLTAARELEFDTVPCLIKTANETQAKLLEIDENLFRRDLSVMDRSAFLAERKAIYEELYPETKAGGDRRSDQNDKLVGLVPTFTAETAEKLGCSGRSIERAIARFKGIDPDIRRRISGTWLENSGAQLDLLSKMQGYQQDDVAKYVEANPNKPVKIADIVGTAKEKAAKKTALEQYLAIWRKTDGFGRNAIIDAVVSTDPVRVFAMLWAKASEEDKQSIIEDIAPLLPGFSVREAA</sequence>
<dbReference type="SUPFAM" id="SSF110849">
    <property type="entry name" value="ParB/Sulfiredoxin"/>
    <property type="match status" value="1"/>
</dbReference>
<evidence type="ECO:0000259" key="1">
    <source>
        <dbReference type="SMART" id="SM00470"/>
    </source>
</evidence>
<organism evidence="2 3">
    <name type="scientific">Gluconobacter thailandicus NBRC 3257</name>
    <dbReference type="NCBI Taxonomy" id="1381097"/>
    <lineage>
        <taxon>Bacteria</taxon>
        <taxon>Pseudomonadati</taxon>
        <taxon>Pseudomonadota</taxon>
        <taxon>Alphaproteobacteria</taxon>
        <taxon>Acetobacterales</taxon>
        <taxon>Acetobacteraceae</taxon>
        <taxon>Gluconobacter</taxon>
    </lineage>
</organism>
<feature type="domain" description="ParB-like N-terminal" evidence="1">
    <location>
        <begin position="4"/>
        <end position="91"/>
    </location>
</feature>
<dbReference type="PANTHER" id="PTHR33375:SF1">
    <property type="entry name" value="CHROMOSOME-PARTITIONING PROTEIN PARB-RELATED"/>
    <property type="match status" value="1"/>
</dbReference>
<dbReference type="Proteomes" id="UP000018209">
    <property type="component" value="Unassembled WGS sequence"/>
</dbReference>
<evidence type="ECO:0000313" key="3">
    <source>
        <dbReference type="Proteomes" id="UP000018209"/>
    </source>
</evidence>
<dbReference type="RefSeq" id="WP_048855128.1">
    <property type="nucleotide sequence ID" value="NZ_BASM01000016.1"/>
</dbReference>
<reference evidence="2 3" key="1">
    <citation type="submission" date="2013-08" db="EMBL/GenBank/DDBJ databases">
        <title>Gluconobacter thailandicus NBRC 3257 whole genome sequence.</title>
        <authorList>
            <person name="Matsutani M."/>
            <person name="Yakushi T."/>
            <person name="Matsushita K."/>
        </authorList>
    </citation>
    <scope>NUCLEOTIDE SEQUENCE [LARGE SCALE GENOMIC DNA]</scope>
    <source>
        <strain evidence="2 3">NBRC 3257</strain>
    </source>
</reference>
<dbReference type="EMBL" id="BASM01000016">
    <property type="protein sequence ID" value="GAD26434.1"/>
    <property type="molecule type" value="Genomic_DNA"/>
</dbReference>
<dbReference type="InterPro" id="IPR036086">
    <property type="entry name" value="ParB/Sulfiredoxin_sf"/>
</dbReference>
<keyword evidence="3" id="KW-1185">Reference proteome</keyword>
<gene>
    <name evidence="2" type="ORF">NBRC3257_1433</name>
</gene>
<evidence type="ECO:0000313" key="2">
    <source>
        <dbReference type="EMBL" id="GAD26434.1"/>
    </source>
</evidence>
<dbReference type="InterPro" id="IPR003115">
    <property type="entry name" value="ParB_N"/>
</dbReference>
<dbReference type="SMART" id="SM00470">
    <property type="entry name" value="ParB"/>
    <property type="match status" value="1"/>
</dbReference>